<evidence type="ECO:0000256" key="2">
    <source>
        <dbReference type="SAM" id="MobiDB-lite"/>
    </source>
</evidence>
<feature type="coiled-coil region" evidence="1">
    <location>
        <begin position="30"/>
        <end position="67"/>
    </location>
</feature>
<dbReference type="EMBL" id="VDLY02000012">
    <property type="protein sequence ID" value="KAB8163456.1"/>
    <property type="molecule type" value="Genomic_DNA"/>
</dbReference>
<keyword evidence="3" id="KW-0472">Membrane</keyword>
<evidence type="ECO:0000313" key="4">
    <source>
        <dbReference type="EMBL" id="KAB8163456.1"/>
    </source>
</evidence>
<comment type="caution">
    <text evidence="4">The sequence shown here is derived from an EMBL/GenBank/DDBJ whole genome shotgun (WGS) entry which is preliminary data.</text>
</comment>
<protein>
    <submittedName>
        <fullName evidence="4">Uncharacterized protein</fullName>
    </submittedName>
</protein>
<sequence>MGGSMTGLAVAVVGVLGTLLSGLLVQRGALRAKRVELEHAERERAERERAEERAERERAAEREARRASYVALNQRSRMYSRALVDWRNALHAAHQDGRDGAGGDGDGANGDGAGEVNELRRAAERARDELNVAYAEAQLAISDEVLAAAGRLVHLLFRVHRVLADEEPCREGETLELLFRRSSERIYEVRQVMRRDLGISELPVRRPPDHGQD</sequence>
<feature type="compositionally biased region" description="Gly residues" evidence="2">
    <location>
        <begin position="102"/>
        <end position="113"/>
    </location>
</feature>
<keyword evidence="1" id="KW-0175">Coiled coil</keyword>
<dbReference type="RefSeq" id="WP_139670274.1">
    <property type="nucleotide sequence ID" value="NZ_VDLY02000012.1"/>
</dbReference>
<dbReference type="Proteomes" id="UP000314251">
    <property type="component" value="Unassembled WGS sequence"/>
</dbReference>
<keyword evidence="5" id="KW-1185">Reference proteome</keyword>
<feature type="region of interest" description="Disordered" evidence="2">
    <location>
        <begin position="95"/>
        <end position="114"/>
    </location>
</feature>
<evidence type="ECO:0000256" key="3">
    <source>
        <dbReference type="SAM" id="Phobius"/>
    </source>
</evidence>
<organism evidence="4 5">
    <name type="scientific">Streptomyces mimosae</name>
    <dbReference type="NCBI Taxonomy" id="2586635"/>
    <lineage>
        <taxon>Bacteria</taxon>
        <taxon>Bacillati</taxon>
        <taxon>Actinomycetota</taxon>
        <taxon>Actinomycetes</taxon>
        <taxon>Kitasatosporales</taxon>
        <taxon>Streptomycetaceae</taxon>
        <taxon>Streptomyces</taxon>
    </lineage>
</organism>
<gene>
    <name evidence="4" type="ORF">FH607_019425</name>
</gene>
<dbReference type="AlphaFoldDB" id="A0A5N6A6A8"/>
<dbReference type="OrthoDB" id="4209305at2"/>
<proteinExistence type="predicted"/>
<name>A0A5N6A6A8_9ACTN</name>
<accession>A0A5N6A6A8</accession>
<evidence type="ECO:0000313" key="5">
    <source>
        <dbReference type="Proteomes" id="UP000314251"/>
    </source>
</evidence>
<keyword evidence="3" id="KW-1133">Transmembrane helix</keyword>
<evidence type="ECO:0000256" key="1">
    <source>
        <dbReference type="SAM" id="Coils"/>
    </source>
</evidence>
<reference evidence="4" key="1">
    <citation type="submission" date="2019-10" db="EMBL/GenBank/DDBJ databases">
        <title>Nonomuraea sp. nov., isolated from Phyllanthus amarus.</title>
        <authorList>
            <person name="Klykleung N."/>
            <person name="Tanasupawat S."/>
        </authorList>
    </citation>
    <scope>NUCLEOTIDE SEQUENCE [LARGE SCALE GENOMIC DNA]</scope>
    <source>
        <strain evidence="4">3MP-10</strain>
    </source>
</reference>
<feature type="transmembrane region" description="Helical" evidence="3">
    <location>
        <begin position="6"/>
        <end position="25"/>
    </location>
</feature>
<keyword evidence="3" id="KW-0812">Transmembrane</keyword>